<comment type="subunit">
    <text evidence="1">Multimer. Is cross-linked by Tgl and YabG into an insoluble high-molecular-mass complex that appears very late in sporulation.</text>
</comment>
<dbReference type="RefSeq" id="WP_307231539.1">
    <property type="nucleotide sequence ID" value="NZ_JAUSTT010000023.1"/>
</dbReference>
<evidence type="ECO:0000313" key="3">
    <source>
        <dbReference type="Proteomes" id="UP001223586"/>
    </source>
</evidence>
<comment type="function">
    <text evidence="1">Essential for the localization of CwlJ in the spore coat and for spore germination triggered by calcium and dipicolinic acid (DPA). Its assembly into the spore coat is dependent on the coat morphogenetic proteins CotE and SpoIVA.</text>
</comment>
<dbReference type="Proteomes" id="UP001223586">
    <property type="component" value="Unassembled WGS sequence"/>
</dbReference>
<dbReference type="PIRSF" id="PIRSF038931">
    <property type="entry name" value="GerQ"/>
    <property type="match status" value="1"/>
</dbReference>
<keyword evidence="1" id="KW-0309">Germination</keyword>
<name>A0ABT9WWJ9_9BACI</name>
<comment type="caution">
    <text evidence="2">The sequence shown here is derived from an EMBL/GenBank/DDBJ whole genome shotgun (WGS) entry which is preliminary data.</text>
</comment>
<evidence type="ECO:0000256" key="1">
    <source>
        <dbReference type="PIRNR" id="PIRNR038931"/>
    </source>
</evidence>
<accession>A0ABT9WWJ9</accession>
<sequence>MSQSNANQFIGYQMMGGQPYMYYPQAYGQQQAPPALTAPAAAPTPSPAIPGMLPLEESYIENILRLNKGKLVSIYATFEHNPEWNAKIFEGIIEAAGRDHVVLSDPQTGERYVIPMIYVDYIKFKEPIEYEYPLGARPPLAGYTPR</sequence>
<proteinExistence type="predicted"/>
<organism evidence="2 3">
    <name type="scientific">Bacillus chungangensis</name>
    <dbReference type="NCBI Taxonomy" id="587633"/>
    <lineage>
        <taxon>Bacteria</taxon>
        <taxon>Bacillati</taxon>
        <taxon>Bacillota</taxon>
        <taxon>Bacilli</taxon>
        <taxon>Bacillales</taxon>
        <taxon>Bacillaceae</taxon>
        <taxon>Bacillus</taxon>
    </lineage>
</organism>
<keyword evidence="1" id="KW-0749">Sporulation</keyword>
<protein>
    <recommendedName>
        <fullName evidence="1">Spore coat protein GerQ</fullName>
    </recommendedName>
</protein>
<dbReference type="EMBL" id="JAUSTT010000023">
    <property type="protein sequence ID" value="MDQ0177499.1"/>
    <property type="molecule type" value="Genomic_DNA"/>
</dbReference>
<dbReference type="Pfam" id="PF09671">
    <property type="entry name" value="Spore_GerQ"/>
    <property type="match status" value="1"/>
</dbReference>
<gene>
    <name evidence="2" type="ORF">J2S08_003379</name>
</gene>
<dbReference type="InterPro" id="IPR014099">
    <property type="entry name" value="Spore_coat_GerQ"/>
</dbReference>
<keyword evidence="3" id="KW-1185">Reference proteome</keyword>
<comment type="subcellular location">
    <subcellularLocation>
        <location evidence="1">Spore coat</location>
    </subcellularLocation>
</comment>
<dbReference type="NCBIfam" id="TIGR02728">
    <property type="entry name" value="spore_gerQ"/>
    <property type="match status" value="1"/>
</dbReference>
<reference evidence="2 3" key="1">
    <citation type="submission" date="2023-07" db="EMBL/GenBank/DDBJ databases">
        <title>Genomic Encyclopedia of Type Strains, Phase IV (KMG-IV): sequencing the most valuable type-strain genomes for metagenomic binning, comparative biology and taxonomic classification.</title>
        <authorList>
            <person name="Goeker M."/>
        </authorList>
    </citation>
    <scope>NUCLEOTIDE SEQUENCE [LARGE SCALE GENOMIC DNA]</scope>
    <source>
        <strain evidence="2 3">DSM 23837</strain>
    </source>
</reference>
<evidence type="ECO:0000313" key="2">
    <source>
        <dbReference type="EMBL" id="MDQ0177499.1"/>
    </source>
</evidence>